<keyword evidence="2" id="KW-1185">Reference proteome</keyword>
<protein>
    <submittedName>
        <fullName evidence="1">Uncharacterized protein</fullName>
    </submittedName>
</protein>
<dbReference type="HOGENOM" id="CLU_1731359_0_0_1"/>
<gene>
    <name evidence="1" type="ORF">CSUB01_00550</name>
</gene>
<comment type="caution">
    <text evidence="1">The sequence shown here is derived from an EMBL/GenBank/DDBJ whole genome shotgun (WGS) entry which is preliminary data.</text>
</comment>
<name>A0A066WYD7_COLSU</name>
<accession>A0A066WYD7</accession>
<organism evidence="1 2">
    <name type="scientific">Colletotrichum sublineola</name>
    <name type="common">Sorghum anthracnose fungus</name>
    <dbReference type="NCBI Taxonomy" id="1173701"/>
    <lineage>
        <taxon>Eukaryota</taxon>
        <taxon>Fungi</taxon>
        <taxon>Dikarya</taxon>
        <taxon>Ascomycota</taxon>
        <taxon>Pezizomycotina</taxon>
        <taxon>Sordariomycetes</taxon>
        <taxon>Hypocreomycetidae</taxon>
        <taxon>Glomerellales</taxon>
        <taxon>Glomerellaceae</taxon>
        <taxon>Colletotrichum</taxon>
        <taxon>Colletotrichum graminicola species complex</taxon>
    </lineage>
</organism>
<sequence>MAQSVTHENTWEPGLVMGEMFIIPHPVDDVVLRREPSLVVIIKLPPAGFPDESQVTLVPSVETLFQLGFRSNTASTGVRRPSERVPVLGSREADADAPDVLPSSVGILTLASPTKSQLGHVPVYIAIAAFEPPHRHVRLALVLFDSGDTAR</sequence>
<reference evidence="2" key="1">
    <citation type="journal article" date="2014" name="Genome Announc.">
        <title>Draft genome sequence of Colletotrichum sublineola, a destructive pathogen of cultivated sorghum.</title>
        <authorList>
            <person name="Baroncelli R."/>
            <person name="Sanz-Martin J.M."/>
            <person name="Rech G.E."/>
            <person name="Sukno S.A."/>
            <person name="Thon M.R."/>
        </authorList>
    </citation>
    <scope>NUCLEOTIDE SEQUENCE [LARGE SCALE GENOMIC DNA]</scope>
    <source>
        <strain evidence="2">TX430BB</strain>
    </source>
</reference>
<dbReference type="Proteomes" id="UP000027238">
    <property type="component" value="Unassembled WGS sequence"/>
</dbReference>
<proteinExistence type="predicted"/>
<evidence type="ECO:0000313" key="2">
    <source>
        <dbReference type="Proteomes" id="UP000027238"/>
    </source>
</evidence>
<evidence type="ECO:0000313" key="1">
    <source>
        <dbReference type="EMBL" id="KDN60444.1"/>
    </source>
</evidence>
<dbReference type="EMBL" id="JMSE01001513">
    <property type="protein sequence ID" value="KDN60444.1"/>
    <property type="molecule type" value="Genomic_DNA"/>
</dbReference>
<dbReference type="AlphaFoldDB" id="A0A066WYD7"/>